<evidence type="ECO:0000313" key="1">
    <source>
        <dbReference type="EMBL" id="MFC7137649.1"/>
    </source>
</evidence>
<evidence type="ECO:0000313" key="2">
    <source>
        <dbReference type="Proteomes" id="UP001596368"/>
    </source>
</evidence>
<reference evidence="1 2" key="1">
    <citation type="journal article" date="2019" name="Int. J. Syst. Evol. Microbiol.">
        <title>The Global Catalogue of Microorganisms (GCM) 10K type strain sequencing project: providing services to taxonomists for standard genome sequencing and annotation.</title>
        <authorList>
            <consortium name="The Broad Institute Genomics Platform"/>
            <consortium name="The Broad Institute Genome Sequencing Center for Infectious Disease"/>
            <person name="Wu L."/>
            <person name="Ma J."/>
        </authorList>
    </citation>
    <scope>NUCLEOTIDE SEQUENCE [LARGE SCALE GENOMIC DNA]</scope>
    <source>
        <strain evidence="1 2">DT92</strain>
    </source>
</reference>
<dbReference type="Proteomes" id="UP001596368">
    <property type="component" value="Unassembled WGS sequence"/>
</dbReference>
<dbReference type="AlphaFoldDB" id="A0ABD5XZV1"/>
<comment type="caution">
    <text evidence="1">The sequence shown here is derived from an EMBL/GenBank/DDBJ whole genome shotgun (WGS) entry which is preliminary data.</text>
</comment>
<keyword evidence="2" id="KW-1185">Reference proteome</keyword>
<protein>
    <submittedName>
        <fullName evidence="1">Uncharacterized protein</fullName>
    </submittedName>
</protein>
<proteinExistence type="predicted"/>
<dbReference type="EMBL" id="JBHSZG010000002">
    <property type="protein sequence ID" value="MFC7137649.1"/>
    <property type="molecule type" value="Genomic_DNA"/>
</dbReference>
<sequence length="315" mass="35015">MIGDDLAPPEFTRLPTPTDAPLLKKLQTELPAFVNAPIAQSAYALGEDLEEPHWMVGTIAIDIQQEYSRSTVDSAAAESYDDFISQYESETPSQIVFDQHQEFVAANSEWSAVMKKRSAFEQTTVPIFEDVLLLQYFEEVLLGTVAFAPIGFGSTATDIARGYANWQRATLLVTLLSGQRLWVDSPRVVAMSEQQSATRGQKDGILSDEEREVLSGSKGDNSTREALCEVLRERLRTALIDLEALYMWLPDDDLQAVFNPSERRETSAVRAASQEALSLLFIGMDMNGDVIEERITESLLTLESAKVSRSEHILS</sequence>
<gene>
    <name evidence="1" type="ORF">ACFQRB_16710</name>
</gene>
<name>A0ABD5XZV1_9EURY</name>
<organism evidence="1 2">
    <name type="scientific">Halobaculum litoreum</name>
    <dbReference type="NCBI Taxonomy" id="3031998"/>
    <lineage>
        <taxon>Archaea</taxon>
        <taxon>Methanobacteriati</taxon>
        <taxon>Methanobacteriota</taxon>
        <taxon>Stenosarchaea group</taxon>
        <taxon>Halobacteria</taxon>
        <taxon>Halobacteriales</taxon>
        <taxon>Haloferacaceae</taxon>
        <taxon>Halobaculum</taxon>
    </lineage>
</organism>
<accession>A0ABD5XZV1</accession>